<dbReference type="AlphaFoldDB" id="A0A928ZQ86"/>
<evidence type="ECO:0000256" key="2">
    <source>
        <dbReference type="PROSITE-ProRule" id="PRU00339"/>
    </source>
</evidence>
<dbReference type="InterPro" id="IPR011990">
    <property type="entry name" value="TPR-like_helical_dom_sf"/>
</dbReference>
<dbReference type="PANTHER" id="PTHR43081:SF1">
    <property type="entry name" value="ADENYLATE CYCLASE, TERMINAL-DIFFERENTIATION SPECIFIC"/>
    <property type="match status" value="1"/>
</dbReference>
<gene>
    <name evidence="4" type="ORF">IQ260_04950</name>
</gene>
<name>A0A928ZQ86_LEPEC</name>
<dbReference type="SUPFAM" id="SSF48452">
    <property type="entry name" value="TPR-like"/>
    <property type="match status" value="1"/>
</dbReference>
<dbReference type="PROSITE" id="PS50125">
    <property type="entry name" value="GUANYLATE_CYCLASE_2"/>
    <property type="match status" value="1"/>
</dbReference>
<feature type="repeat" description="TPR" evidence="2">
    <location>
        <begin position="359"/>
        <end position="392"/>
    </location>
</feature>
<sequence>MNALSSTSDDRLPGDLSPDELAAENKRLRQALALAQNECDNLETLVNIVTEHSTVLENSLNQQKRDMTEYIEQVKIVTEAAVAVQRDAFTPKHLADVARRSDELGNLAQVFTKTVLAVKAHEQTLVENNHHLEQLLQAYSRFVPQELLQFLQKESVIDLQLGDHVSKEMAILFADLRGFTTMAEAMTPQENFNFINTFLGYISPEIARHNGLVMKYMGDGIMAVFPDGVDDALRASIAQAQRLRDYNQRRQTKGYAPLSVGTGIHVGRMMVGIVGENHRMQGDALSDNVNLTARLEGLTKYYGVQLLISEDVLQKLTGCDRYSVRLIDRVIVKGRHTPITVYEVLDAEEDTARANKLKTLPIYLKALDFYQQGDLTEAQDWFQRVLQADPNDKTVQLYLERLQLLQRQGLPDNWQGIWEFTQK</sequence>
<evidence type="ECO:0000313" key="4">
    <source>
        <dbReference type="EMBL" id="MBE9065995.1"/>
    </source>
</evidence>
<comment type="caution">
    <text evidence="4">The sequence shown here is derived from an EMBL/GenBank/DDBJ whole genome shotgun (WGS) entry which is preliminary data.</text>
</comment>
<reference evidence="4" key="1">
    <citation type="submission" date="2020-10" db="EMBL/GenBank/DDBJ databases">
        <authorList>
            <person name="Castelo-Branco R."/>
            <person name="Eusebio N."/>
            <person name="Adriana R."/>
            <person name="Vieira A."/>
            <person name="Brugerolle De Fraissinette N."/>
            <person name="Rezende De Castro R."/>
            <person name="Schneider M.P."/>
            <person name="Vasconcelos V."/>
            <person name="Leao P.N."/>
        </authorList>
    </citation>
    <scope>NUCLEOTIDE SEQUENCE</scope>
    <source>
        <strain evidence="4">LEGE 11479</strain>
    </source>
</reference>
<comment type="similarity">
    <text evidence="1">Belongs to the adenylyl cyclase class-3 family.</text>
</comment>
<feature type="domain" description="Guanylate cyclase" evidence="3">
    <location>
        <begin position="170"/>
        <end position="296"/>
    </location>
</feature>
<dbReference type="Gene3D" id="1.25.40.10">
    <property type="entry name" value="Tetratricopeptide repeat domain"/>
    <property type="match status" value="1"/>
</dbReference>
<dbReference type="PROSITE" id="PS50005">
    <property type="entry name" value="TPR"/>
    <property type="match status" value="1"/>
</dbReference>
<dbReference type="PANTHER" id="PTHR43081">
    <property type="entry name" value="ADENYLATE CYCLASE, TERMINAL-DIFFERENTIATION SPECIFIC-RELATED"/>
    <property type="match status" value="1"/>
</dbReference>
<dbReference type="GO" id="GO:0035556">
    <property type="term" value="P:intracellular signal transduction"/>
    <property type="evidence" value="ECO:0007669"/>
    <property type="project" value="InterPro"/>
</dbReference>
<dbReference type="InterPro" id="IPR019734">
    <property type="entry name" value="TPR_rpt"/>
</dbReference>
<dbReference type="RefSeq" id="WP_193991421.1">
    <property type="nucleotide sequence ID" value="NZ_JADEXP010000025.1"/>
</dbReference>
<keyword evidence="5" id="KW-1185">Reference proteome</keyword>
<dbReference type="CDD" id="cd07302">
    <property type="entry name" value="CHD"/>
    <property type="match status" value="1"/>
</dbReference>
<dbReference type="SMART" id="SM00044">
    <property type="entry name" value="CYCc"/>
    <property type="match status" value="1"/>
</dbReference>
<dbReference type="InterPro" id="IPR050697">
    <property type="entry name" value="Adenylyl/Guanylyl_Cyclase_3/4"/>
</dbReference>
<accession>A0A928ZQ86</accession>
<organism evidence="4 5">
    <name type="scientific">Leptolyngbya cf. ectocarpi LEGE 11479</name>
    <dbReference type="NCBI Taxonomy" id="1828722"/>
    <lineage>
        <taxon>Bacteria</taxon>
        <taxon>Bacillati</taxon>
        <taxon>Cyanobacteriota</taxon>
        <taxon>Cyanophyceae</taxon>
        <taxon>Leptolyngbyales</taxon>
        <taxon>Leptolyngbyaceae</taxon>
        <taxon>Leptolyngbya group</taxon>
        <taxon>Leptolyngbya</taxon>
    </lineage>
</organism>
<dbReference type="InterPro" id="IPR001054">
    <property type="entry name" value="A/G_cyclase"/>
</dbReference>
<evidence type="ECO:0000313" key="5">
    <source>
        <dbReference type="Proteomes" id="UP000615026"/>
    </source>
</evidence>
<dbReference type="GO" id="GO:0006171">
    <property type="term" value="P:cAMP biosynthetic process"/>
    <property type="evidence" value="ECO:0007669"/>
    <property type="project" value="TreeGrafter"/>
</dbReference>
<proteinExistence type="inferred from homology"/>
<dbReference type="SUPFAM" id="SSF55073">
    <property type="entry name" value="Nucleotide cyclase"/>
    <property type="match status" value="1"/>
</dbReference>
<dbReference type="Pfam" id="PF00211">
    <property type="entry name" value="Guanylate_cyc"/>
    <property type="match status" value="1"/>
</dbReference>
<dbReference type="Proteomes" id="UP000615026">
    <property type="component" value="Unassembled WGS sequence"/>
</dbReference>
<dbReference type="EMBL" id="JADEXP010000025">
    <property type="protein sequence ID" value="MBE9065995.1"/>
    <property type="molecule type" value="Genomic_DNA"/>
</dbReference>
<evidence type="ECO:0000256" key="1">
    <source>
        <dbReference type="ARBA" id="ARBA00005381"/>
    </source>
</evidence>
<dbReference type="Gene3D" id="3.30.70.1230">
    <property type="entry name" value="Nucleotide cyclase"/>
    <property type="match status" value="1"/>
</dbReference>
<protein>
    <submittedName>
        <fullName evidence="4">Adenylate/guanylate cyclase domain-containing response regulator</fullName>
    </submittedName>
</protein>
<dbReference type="InterPro" id="IPR029787">
    <property type="entry name" value="Nucleotide_cyclase"/>
</dbReference>
<keyword evidence="2" id="KW-0802">TPR repeat</keyword>
<dbReference type="GO" id="GO:0004016">
    <property type="term" value="F:adenylate cyclase activity"/>
    <property type="evidence" value="ECO:0007669"/>
    <property type="project" value="UniProtKB-ARBA"/>
</dbReference>
<evidence type="ECO:0000259" key="3">
    <source>
        <dbReference type="PROSITE" id="PS50125"/>
    </source>
</evidence>